<dbReference type="STRING" id="504472.Slin_5268"/>
<evidence type="ECO:0000313" key="3">
    <source>
        <dbReference type="Proteomes" id="UP000002028"/>
    </source>
</evidence>
<dbReference type="AlphaFoldDB" id="D2QE23"/>
<name>D2QE23_SPILD</name>
<sequence length="33" mass="3761">MNNIKNEDLLRLQTAGLITYVVLAEIFVNVMPQ</sequence>
<proteinExistence type="predicted"/>
<dbReference type="Proteomes" id="UP000002028">
    <property type="component" value="Chromosome"/>
</dbReference>
<dbReference type="HOGENOM" id="CLU_3383857_0_0_10"/>
<keyword evidence="1" id="KW-0812">Transmembrane</keyword>
<dbReference type="EMBL" id="CP001769">
    <property type="protein sequence ID" value="ADB41239.1"/>
    <property type="molecule type" value="Genomic_DNA"/>
</dbReference>
<protein>
    <submittedName>
        <fullName evidence="2">Uncharacterized protein</fullName>
    </submittedName>
</protein>
<keyword evidence="1" id="KW-0472">Membrane</keyword>
<feature type="transmembrane region" description="Helical" evidence="1">
    <location>
        <begin position="12"/>
        <end position="31"/>
    </location>
</feature>
<gene>
    <name evidence="2" type="ordered locus">Slin_5268</name>
</gene>
<keyword evidence="1" id="KW-1133">Transmembrane helix</keyword>
<organism evidence="2 3">
    <name type="scientific">Spirosoma linguale (strain ATCC 33905 / DSM 74 / LMG 10896 / Claus 1)</name>
    <dbReference type="NCBI Taxonomy" id="504472"/>
    <lineage>
        <taxon>Bacteria</taxon>
        <taxon>Pseudomonadati</taxon>
        <taxon>Bacteroidota</taxon>
        <taxon>Cytophagia</taxon>
        <taxon>Cytophagales</taxon>
        <taxon>Cytophagaceae</taxon>
        <taxon>Spirosoma</taxon>
    </lineage>
</organism>
<evidence type="ECO:0000313" key="2">
    <source>
        <dbReference type="EMBL" id="ADB41239.1"/>
    </source>
</evidence>
<accession>D2QE23</accession>
<keyword evidence="3" id="KW-1185">Reference proteome</keyword>
<evidence type="ECO:0000256" key="1">
    <source>
        <dbReference type="SAM" id="Phobius"/>
    </source>
</evidence>
<dbReference type="KEGG" id="sli:Slin_5268"/>
<reference evidence="2 3" key="1">
    <citation type="journal article" date="2010" name="Stand. Genomic Sci.">
        <title>Complete genome sequence of Spirosoma linguale type strain (1).</title>
        <authorList>
            <person name="Lail K."/>
            <person name="Sikorski J."/>
            <person name="Saunders E."/>
            <person name="Lapidus A."/>
            <person name="Glavina Del Rio T."/>
            <person name="Copeland A."/>
            <person name="Tice H."/>
            <person name="Cheng J.-F."/>
            <person name="Lucas S."/>
            <person name="Nolan M."/>
            <person name="Bruce D."/>
            <person name="Goodwin L."/>
            <person name="Pitluck S."/>
            <person name="Ivanova N."/>
            <person name="Mavromatis K."/>
            <person name="Ovchinnikova G."/>
            <person name="Pati A."/>
            <person name="Chen A."/>
            <person name="Palaniappan K."/>
            <person name="Land M."/>
            <person name="Hauser L."/>
            <person name="Chang Y.-J."/>
            <person name="Jeffries C.D."/>
            <person name="Chain P."/>
            <person name="Brettin T."/>
            <person name="Detter J.C."/>
            <person name="Schuetze A."/>
            <person name="Rohde M."/>
            <person name="Tindall B.J."/>
            <person name="Goeker M."/>
            <person name="Bristow J."/>
            <person name="Eisen J.A."/>
            <person name="Markowitz V."/>
            <person name="Hugenholtz P."/>
            <person name="Kyrpides N.C."/>
            <person name="Klenk H.-P."/>
            <person name="Chen F."/>
        </authorList>
    </citation>
    <scope>NUCLEOTIDE SEQUENCE [LARGE SCALE GENOMIC DNA]</scope>
    <source>
        <strain evidence="3">ATCC 33905 / DSM 74 / LMG 10896 / Claus 1</strain>
    </source>
</reference>